<dbReference type="NCBIfam" id="TIGR02249">
    <property type="entry name" value="integrase_gron"/>
    <property type="match status" value="1"/>
</dbReference>
<dbReference type="OrthoDB" id="9801717at2"/>
<evidence type="ECO:0000256" key="1">
    <source>
        <dbReference type="ARBA" id="ARBA00008857"/>
    </source>
</evidence>
<evidence type="ECO:0000259" key="6">
    <source>
        <dbReference type="PROSITE" id="PS51898"/>
    </source>
</evidence>
<dbReference type="InterPro" id="IPR011010">
    <property type="entry name" value="DNA_brk_join_enz"/>
</dbReference>
<dbReference type="Gene3D" id="1.10.443.10">
    <property type="entry name" value="Intergrase catalytic core"/>
    <property type="match status" value="1"/>
</dbReference>
<dbReference type="InterPro" id="IPR044068">
    <property type="entry name" value="CB"/>
</dbReference>
<keyword evidence="3 5" id="KW-0238">DNA-binding</keyword>
<sequence>MSSPFLDSVRSEIRLRGYSYQTEKTYITWIKKYIYFINKRHPKDCGPEEVKAFLSWLAKNRGVAINTQKLALNVMVFLYGTVLKQPLGELDFSLARKQRHLPTVLTPVEVARIIEHLPAREQLIAQLLYGSGLRISEALRLRVQHVDYTRDALQIFNGKGQKDRVTILCPEIKPLLEKYAEEAIALQAKDAKSGIGVSMPDALHRKYPKADTSPPWAYLFPSTTVCEHPVHGHLCRHHLHESVMRKAIKKAVFEAGIYNKRVNCHTFRHSFATHMLERGADIRTVQELLGHNDVKTTQIYTHVLGKHFAGTASPLSLLLSTRGGEIKETSAVYRAA</sequence>
<reference evidence="8 9" key="1">
    <citation type="journal article" date="2013" name="Genome Announc.">
        <title>Complete genome sequence of Simiduia agarivorans SA1(T), a marine bacterium able to degrade a variety of polysaccharides.</title>
        <authorList>
            <person name="Lin S.Y."/>
            <person name="Shieh W.Y."/>
            <person name="Chen J.S."/>
            <person name="Tang S.L."/>
        </authorList>
    </citation>
    <scope>NUCLEOTIDE SEQUENCE [LARGE SCALE GENOMIC DNA]</scope>
    <source>
        <strain evidence="9">DSM 21679 / JCM 13881 / BCRC 17597 / SA1</strain>
    </source>
</reference>
<dbReference type="Gene3D" id="1.10.150.130">
    <property type="match status" value="1"/>
</dbReference>
<dbReference type="Proteomes" id="UP000000466">
    <property type="component" value="Chromosome"/>
</dbReference>
<feature type="domain" description="Core-binding (CB)" evidence="7">
    <location>
        <begin position="1"/>
        <end position="83"/>
    </location>
</feature>
<dbReference type="GO" id="GO:0015074">
    <property type="term" value="P:DNA integration"/>
    <property type="evidence" value="ECO:0007669"/>
    <property type="project" value="UniProtKB-KW"/>
</dbReference>
<protein>
    <submittedName>
        <fullName evidence="8">Integron integrase</fullName>
    </submittedName>
</protein>
<dbReference type="PANTHER" id="PTHR30349">
    <property type="entry name" value="PHAGE INTEGRASE-RELATED"/>
    <property type="match status" value="1"/>
</dbReference>
<evidence type="ECO:0000256" key="2">
    <source>
        <dbReference type="ARBA" id="ARBA00022908"/>
    </source>
</evidence>
<dbReference type="InterPro" id="IPR004107">
    <property type="entry name" value="Integrase_SAM-like_N"/>
</dbReference>
<dbReference type="AlphaFoldDB" id="K4KL72"/>
<dbReference type="InterPro" id="IPR010998">
    <property type="entry name" value="Integrase_recombinase_N"/>
</dbReference>
<keyword evidence="2" id="KW-0229">DNA integration</keyword>
<dbReference type="STRING" id="1117647.M5M_13855"/>
<keyword evidence="9" id="KW-1185">Reference proteome</keyword>
<dbReference type="PROSITE" id="PS51898">
    <property type="entry name" value="TYR_RECOMBINASE"/>
    <property type="match status" value="1"/>
</dbReference>
<dbReference type="InterPro" id="IPR002104">
    <property type="entry name" value="Integrase_catalytic"/>
</dbReference>
<evidence type="ECO:0000256" key="3">
    <source>
        <dbReference type="ARBA" id="ARBA00023125"/>
    </source>
</evidence>
<dbReference type="SUPFAM" id="SSF56349">
    <property type="entry name" value="DNA breaking-rejoining enzymes"/>
    <property type="match status" value="1"/>
</dbReference>
<dbReference type="KEGG" id="saga:M5M_13855"/>
<evidence type="ECO:0000256" key="4">
    <source>
        <dbReference type="ARBA" id="ARBA00023172"/>
    </source>
</evidence>
<evidence type="ECO:0000259" key="7">
    <source>
        <dbReference type="PROSITE" id="PS51900"/>
    </source>
</evidence>
<organism evidence="8 9">
    <name type="scientific">Simiduia agarivorans (strain DSM 21679 / JCM 13881 / BCRC 17597 / SA1)</name>
    <dbReference type="NCBI Taxonomy" id="1117647"/>
    <lineage>
        <taxon>Bacteria</taxon>
        <taxon>Pseudomonadati</taxon>
        <taxon>Pseudomonadota</taxon>
        <taxon>Gammaproteobacteria</taxon>
        <taxon>Cellvibrionales</taxon>
        <taxon>Cellvibrionaceae</taxon>
        <taxon>Simiduia</taxon>
    </lineage>
</organism>
<comment type="similarity">
    <text evidence="1">Belongs to the 'phage' integrase family.</text>
</comment>
<dbReference type="InterPro" id="IPR050090">
    <property type="entry name" value="Tyrosine_recombinase_XerCD"/>
</dbReference>
<gene>
    <name evidence="8" type="ordered locus">M5M_13855</name>
</gene>
<name>K4KL72_SIMAS</name>
<dbReference type="InterPro" id="IPR011946">
    <property type="entry name" value="Integrase_integron-type"/>
</dbReference>
<dbReference type="HOGENOM" id="CLU_027562_37_0_6"/>
<dbReference type="GO" id="GO:0006310">
    <property type="term" value="P:DNA recombination"/>
    <property type="evidence" value="ECO:0007669"/>
    <property type="project" value="UniProtKB-KW"/>
</dbReference>
<dbReference type="eggNOG" id="COG4974">
    <property type="taxonomic scope" value="Bacteria"/>
</dbReference>
<dbReference type="PANTHER" id="PTHR30349:SF64">
    <property type="entry name" value="PROPHAGE INTEGRASE INTD-RELATED"/>
    <property type="match status" value="1"/>
</dbReference>
<accession>K4KL72</accession>
<dbReference type="Pfam" id="PF13495">
    <property type="entry name" value="Phage_int_SAM_4"/>
    <property type="match status" value="1"/>
</dbReference>
<evidence type="ECO:0000313" key="8">
    <source>
        <dbReference type="EMBL" id="AFU99909.1"/>
    </source>
</evidence>
<dbReference type="PROSITE" id="PS51900">
    <property type="entry name" value="CB"/>
    <property type="match status" value="1"/>
</dbReference>
<evidence type="ECO:0000313" key="9">
    <source>
        <dbReference type="Proteomes" id="UP000000466"/>
    </source>
</evidence>
<dbReference type="GO" id="GO:0003677">
    <property type="term" value="F:DNA binding"/>
    <property type="evidence" value="ECO:0007669"/>
    <property type="project" value="UniProtKB-UniRule"/>
</dbReference>
<dbReference type="EMBL" id="CP003746">
    <property type="protein sequence ID" value="AFU99909.1"/>
    <property type="molecule type" value="Genomic_DNA"/>
</dbReference>
<proteinExistence type="inferred from homology"/>
<dbReference type="InterPro" id="IPR013762">
    <property type="entry name" value="Integrase-like_cat_sf"/>
</dbReference>
<dbReference type="Pfam" id="PF00589">
    <property type="entry name" value="Phage_integrase"/>
    <property type="match status" value="1"/>
</dbReference>
<evidence type="ECO:0000256" key="5">
    <source>
        <dbReference type="PROSITE-ProRule" id="PRU01248"/>
    </source>
</evidence>
<feature type="domain" description="Tyr recombinase" evidence="6">
    <location>
        <begin position="100"/>
        <end position="313"/>
    </location>
</feature>
<keyword evidence="4" id="KW-0233">DNA recombination</keyword>